<dbReference type="EMBL" id="JARJLG010000081">
    <property type="protein sequence ID" value="KAJ7750703.1"/>
    <property type="molecule type" value="Genomic_DNA"/>
</dbReference>
<sequence>MAKIWGIRGHPGDRSAHAVRKPEASGWKGCAHTRLYQKAKEHAKMRLLPAENTTSPKCTQPRYGGTDPIGGYHPLDNACIFRAFYTPSASPRLTSQKPHPHALATDVWVRNASVINTEKEMWDPGASHYARRVPPRTEVPPQPACALCLHFRTLPCYLNARLDAASTSRTRLGPRTTTHSMPHVLQVSAHRASTNMQLTQGAPSAHAPPSKRRVQQAMRQAESTVEVEK</sequence>
<dbReference type="Proteomes" id="UP001215280">
    <property type="component" value="Unassembled WGS sequence"/>
</dbReference>
<organism evidence="2 3">
    <name type="scientific">Mycena maculata</name>
    <dbReference type="NCBI Taxonomy" id="230809"/>
    <lineage>
        <taxon>Eukaryota</taxon>
        <taxon>Fungi</taxon>
        <taxon>Dikarya</taxon>
        <taxon>Basidiomycota</taxon>
        <taxon>Agaricomycotina</taxon>
        <taxon>Agaricomycetes</taxon>
        <taxon>Agaricomycetidae</taxon>
        <taxon>Agaricales</taxon>
        <taxon>Marasmiineae</taxon>
        <taxon>Mycenaceae</taxon>
        <taxon>Mycena</taxon>
    </lineage>
</organism>
<evidence type="ECO:0000313" key="3">
    <source>
        <dbReference type="Proteomes" id="UP001215280"/>
    </source>
</evidence>
<keyword evidence="3" id="KW-1185">Reference proteome</keyword>
<feature type="compositionally biased region" description="Basic and acidic residues" evidence="1">
    <location>
        <begin position="10"/>
        <end position="23"/>
    </location>
</feature>
<comment type="caution">
    <text evidence="2">The sequence shown here is derived from an EMBL/GenBank/DDBJ whole genome shotgun (WGS) entry which is preliminary data.</text>
</comment>
<proteinExistence type="predicted"/>
<feature type="region of interest" description="Disordered" evidence="1">
    <location>
        <begin position="1"/>
        <end position="24"/>
    </location>
</feature>
<protein>
    <submittedName>
        <fullName evidence="2">Uncharacterized protein</fullName>
    </submittedName>
</protein>
<reference evidence="2" key="1">
    <citation type="submission" date="2023-03" db="EMBL/GenBank/DDBJ databases">
        <title>Massive genome expansion in bonnet fungi (Mycena s.s.) driven by repeated elements and novel gene families across ecological guilds.</title>
        <authorList>
            <consortium name="Lawrence Berkeley National Laboratory"/>
            <person name="Harder C.B."/>
            <person name="Miyauchi S."/>
            <person name="Viragh M."/>
            <person name="Kuo A."/>
            <person name="Thoen E."/>
            <person name="Andreopoulos B."/>
            <person name="Lu D."/>
            <person name="Skrede I."/>
            <person name="Drula E."/>
            <person name="Henrissat B."/>
            <person name="Morin E."/>
            <person name="Kohler A."/>
            <person name="Barry K."/>
            <person name="LaButti K."/>
            <person name="Morin E."/>
            <person name="Salamov A."/>
            <person name="Lipzen A."/>
            <person name="Mereny Z."/>
            <person name="Hegedus B."/>
            <person name="Baldrian P."/>
            <person name="Stursova M."/>
            <person name="Weitz H."/>
            <person name="Taylor A."/>
            <person name="Grigoriev I.V."/>
            <person name="Nagy L.G."/>
            <person name="Martin F."/>
            <person name="Kauserud H."/>
        </authorList>
    </citation>
    <scope>NUCLEOTIDE SEQUENCE</scope>
    <source>
        <strain evidence="2">CBHHK188m</strain>
    </source>
</reference>
<dbReference type="AlphaFoldDB" id="A0AAD7IUG3"/>
<evidence type="ECO:0000256" key="1">
    <source>
        <dbReference type="SAM" id="MobiDB-lite"/>
    </source>
</evidence>
<accession>A0AAD7IUG3</accession>
<gene>
    <name evidence="2" type="ORF">DFH07DRAFT_544928</name>
</gene>
<evidence type="ECO:0000313" key="2">
    <source>
        <dbReference type="EMBL" id="KAJ7750703.1"/>
    </source>
</evidence>
<feature type="region of interest" description="Disordered" evidence="1">
    <location>
        <begin position="197"/>
        <end position="229"/>
    </location>
</feature>
<name>A0AAD7IUG3_9AGAR</name>